<accession>A0AAV3RPP6</accession>
<evidence type="ECO:0000313" key="3">
    <source>
        <dbReference type="Proteomes" id="UP001454036"/>
    </source>
</evidence>
<proteinExistence type="predicted"/>
<keyword evidence="3" id="KW-1185">Reference proteome</keyword>
<feature type="region of interest" description="Disordered" evidence="1">
    <location>
        <begin position="1"/>
        <end position="24"/>
    </location>
</feature>
<gene>
    <name evidence="2" type="ORF">LIER_30387</name>
</gene>
<dbReference type="EMBL" id="BAABME010010852">
    <property type="protein sequence ID" value="GAA0182538.1"/>
    <property type="molecule type" value="Genomic_DNA"/>
</dbReference>
<dbReference type="Proteomes" id="UP001454036">
    <property type="component" value="Unassembled WGS sequence"/>
</dbReference>
<sequence>MASHPLGSKLMLTRSHEEEKRTRKKYPLVKSLSTSTNAVKGGLSKGKVLGAGCSFVAAVFLVDDPIVVPPPLPTTDVMEELRRRCKEAEVQGGGGRKRIETDPFLRTSTRGALPVESHPSLATSLLSAGSSTATGLLVQLEMMHTPA</sequence>
<reference evidence="2 3" key="1">
    <citation type="submission" date="2024-01" db="EMBL/GenBank/DDBJ databases">
        <title>The complete chloroplast genome sequence of Lithospermum erythrorhizon: insights into the phylogenetic relationship among Boraginaceae species and the maternal lineages of purple gromwells.</title>
        <authorList>
            <person name="Okada T."/>
            <person name="Watanabe K."/>
        </authorList>
    </citation>
    <scope>NUCLEOTIDE SEQUENCE [LARGE SCALE GENOMIC DNA]</scope>
</reference>
<comment type="caution">
    <text evidence="2">The sequence shown here is derived from an EMBL/GenBank/DDBJ whole genome shotgun (WGS) entry which is preliminary data.</text>
</comment>
<protein>
    <submittedName>
        <fullName evidence="2">Uncharacterized protein</fullName>
    </submittedName>
</protein>
<dbReference type="AlphaFoldDB" id="A0AAV3RPP6"/>
<organism evidence="2 3">
    <name type="scientific">Lithospermum erythrorhizon</name>
    <name type="common">Purple gromwell</name>
    <name type="synonym">Lithospermum officinale var. erythrorhizon</name>
    <dbReference type="NCBI Taxonomy" id="34254"/>
    <lineage>
        <taxon>Eukaryota</taxon>
        <taxon>Viridiplantae</taxon>
        <taxon>Streptophyta</taxon>
        <taxon>Embryophyta</taxon>
        <taxon>Tracheophyta</taxon>
        <taxon>Spermatophyta</taxon>
        <taxon>Magnoliopsida</taxon>
        <taxon>eudicotyledons</taxon>
        <taxon>Gunneridae</taxon>
        <taxon>Pentapetalae</taxon>
        <taxon>asterids</taxon>
        <taxon>lamiids</taxon>
        <taxon>Boraginales</taxon>
        <taxon>Boraginaceae</taxon>
        <taxon>Boraginoideae</taxon>
        <taxon>Lithospermeae</taxon>
        <taxon>Lithospermum</taxon>
    </lineage>
</organism>
<evidence type="ECO:0000256" key="1">
    <source>
        <dbReference type="SAM" id="MobiDB-lite"/>
    </source>
</evidence>
<name>A0AAV3RPP6_LITER</name>
<evidence type="ECO:0000313" key="2">
    <source>
        <dbReference type="EMBL" id="GAA0182538.1"/>
    </source>
</evidence>